<dbReference type="EMBL" id="LR134117">
    <property type="protein sequence ID" value="VDZ51172.1"/>
    <property type="molecule type" value="Genomic_DNA"/>
</dbReference>
<evidence type="ECO:0000313" key="2">
    <source>
        <dbReference type="EMBL" id="VDZ51172.1"/>
    </source>
</evidence>
<keyword evidence="1" id="KW-0812">Transmembrane</keyword>
<dbReference type="RefSeq" id="WP_004966222.1">
    <property type="nucleotide sequence ID" value="NZ_LR134117.1"/>
</dbReference>
<evidence type="ECO:0000256" key="1">
    <source>
        <dbReference type="SAM" id="Phobius"/>
    </source>
</evidence>
<sequence>MDKAMRVMWRMKRKAEQKQLNRDALALMRVDWFDERYRMLGAMAYRFVKGWIMANLVWVFVVGSFLLFWLILAPERLYAEFGSVTSTGFMQLSTGLKTLLTEFSYRDAVAIGALWMGMSSWIHYLKRIKQLRAADERFKSCSVNAAVFPSTAEEQQAWGRLQDVYAGEKGEKLAQAIRDNTNASVVFCGDSINTDTRNMNEEKQ</sequence>
<reference evidence="2 3" key="1">
    <citation type="submission" date="2018-12" db="EMBL/GenBank/DDBJ databases">
        <authorList>
            <consortium name="Pathogen Informatics"/>
        </authorList>
    </citation>
    <scope>NUCLEOTIDE SEQUENCE [LARGE SCALE GENOMIC DNA]</scope>
    <source>
        <strain evidence="2 3">NCTC11214</strain>
    </source>
</reference>
<keyword evidence="1" id="KW-1133">Transmembrane helix</keyword>
<dbReference type="KEGG" id="sof:NCTC11214_00068"/>
<evidence type="ECO:0000313" key="3">
    <source>
        <dbReference type="Proteomes" id="UP000281391"/>
    </source>
</evidence>
<dbReference type="Proteomes" id="UP000281391">
    <property type="component" value="Chromosome"/>
</dbReference>
<dbReference type="AlphaFoldDB" id="A0A447KJU5"/>
<protein>
    <submittedName>
        <fullName evidence="2">Uncharacterized protein</fullName>
    </submittedName>
</protein>
<name>A0A447KJU5_SEROD</name>
<proteinExistence type="predicted"/>
<keyword evidence="1" id="KW-0472">Membrane</keyword>
<feature type="transmembrane region" description="Helical" evidence="1">
    <location>
        <begin position="103"/>
        <end position="122"/>
    </location>
</feature>
<accession>A0A447KJU5</accession>
<organism evidence="2 3">
    <name type="scientific">Serratia odorifera</name>
    <dbReference type="NCBI Taxonomy" id="618"/>
    <lineage>
        <taxon>Bacteria</taxon>
        <taxon>Pseudomonadati</taxon>
        <taxon>Pseudomonadota</taxon>
        <taxon>Gammaproteobacteria</taxon>
        <taxon>Enterobacterales</taxon>
        <taxon>Yersiniaceae</taxon>
        <taxon>Serratia</taxon>
    </lineage>
</organism>
<gene>
    <name evidence="2" type="ORF">NCTC11214_00068</name>
</gene>